<dbReference type="PANTHER" id="PTHR43567:SF5">
    <property type="entry name" value="HYPOTHETICAL CYTOSOLIC PROTEIN"/>
    <property type="match status" value="1"/>
</dbReference>
<proteinExistence type="inferred from homology"/>
<accession>D4LFB3</accession>
<evidence type="ECO:0000256" key="1">
    <source>
        <dbReference type="ARBA" id="ARBA00038054"/>
    </source>
</evidence>
<keyword evidence="4" id="KW-1185">Reference proteome</keyword>
<dbReference type="SUPFAM" id="SSF50475">
    <property type="entry name" value="FMN-binding split barrel"/>
    <property type="match status" value="1"/>
</dbReference>
<dbReference type="EMBL" id="FP929052">
    <property type="protein sequence ID" value="CBL18308.1"/>
    <property type="molecule type" value="Genomic_DNA"/>
</dbReference>
<name>D4LFB3_RUMC1</name>
<dbReference type="STRING" id="213810.RUM_23160"/>
<dbReference type="RefSeq" id="WP_015559214.1">
    <property type="nucleotide sequence ID" value="NC_021039.1"/>
</dbReference>
<dbReference type="InterPro" id="IPR052174">
    <property type="entry name" value="Flavoredoxin"/>
</dbReference>
<dbReference type="Gene3D" id="2.30.110.10">
    <property type="entry name" value="Electron Transport, Fmn-binding Protein, Chain A"/>
    <property type="match status" value="1"/>
</dbReference>
<dbReference type="PANTHER" id="PTHR43567">
    <property type="entry name" value="FLAVOREDOXIN-RELATED-RELATED"/>
    <property type="match status" value="1"/>
</dbReference>
<evidence type="ECO:0000259" key="2">
    <source>
        <dbReference type="Pfam" id="PF01613"/>
    </source>
</evidence>
<dbReference type="BioCyc" id="RCHA213810:RUM_RS11260-MONOMER"/>
<dbReference type="AlphaFoldDB" id="D4LFB3"/>
<dbReference type="GeneID" id="83156962"/>
<dbReference type="InterPro" id="IPR002563">
    <property type="entry name" value="Flavin_Rdtase-like_dom"/>
</dbReference>
<protein>
    <submittedName>
        <fullName evidence="3">Conserved protein/domain typically associated with flavoprotein oxygenases, DIM6/NTAB family</fullName>
    </submittedName>
</protein>
<dbReference type="Pfam" id="PF01613">
    <property type="entry name" value="Flavin_Reduct"/>
    <property type="match status" value="1"/>
</dbReference>
<reference evidence="3" key="1">
    <citation type="submission" date="2010-03" db="EMBL/GenBank/DDBJ databases">
        <title>The genome sequence of Ruminococcus sp. 18P13.</title>
        <authorList>
            <consortium name="metaHIT consortium -- http://www.metahit.eu/"/>
            <person name="Pajon A."/>
            <person name="Turner K."/>
            <person name="Parkhill J."/>
            <person name="Bernalier A."/>
        </authorList>
    </citation>
    <scope>NUCLEOTIDE SEQUENCE [LARGE SCALE GENOMIC DNA]</scope>
    <source>
        <strain evidence="3">Type strain: 18P13</strain>
    </source>
</reference>
<gene>
    <name evidence="3" type="ordered locus">RUM_23160</name>
</gene>
<comment type="similarity">
    <text evidence="1">Belongs to the flavoredoxin family.</text>
</comment>
<evidence type="ECO:0000313" key="3">
    <source>
        <dbReference type="EMBL" id="CBL18308.1"/>
    </source>
</evidence>
<organism evidence="3 4">
    <name type="scientific">Ruminococcus champanellensis (strain DSM 18848 / JCM 17042 / KCTC 15320 / 18P13)</name>
    <dbReference type="NCBI Taxonomy" id="213810"/>
    <lineage>
        <taxon>Bacteria</taxon>
        <taxon>Bacillati</taxon>
        <taxon>Bacillota</taxon>
        <taxon>Clostridia</taxon>
        <taxon>Eubacteriales</taxon>
        <taxon>Oscillospiraceae</taxon>
        <taxon>Ruminococcus</taxon>
    </lineage>
</organism>
<evidence type="ECO:0000313" key="4">
    <source>
        <dbReference type="Proteomes" id="UP000007054"/>
    </source>
</evidence>
<sequence>MAFVKTEVEKLTLNPFTKIGKEWFLLTSGTPDCYNTMTASWGQMGVLWGKNVLTAYVRTSRKTFELVEQNNLFTVSFLPQADRPILQFCGSHSGRDCDKAKETGLIPVGLDGSTAFEQASLVLVCRKLYAAPLDMKQAVDPAIASFYEKDAMHHMYIAEILSAYENK</sequence>
<dbReference type="GO" id="GO:0010181">
    <property type="term" value="F:FMN binding"/>
    <property type="evidence" value="ECO:0007669"/>
    <property type="project" value="InterPro"/>
</dbReference>
<dbReference type="GO" id="GO:0016646">
    <property type="term" value="F:oxidoreductase activity, acting on the CH-NH group of donors, NAD or NADP as acceptor"/>
    <property type="evidence" value="ECO:0007669"/>
    <property type="project" value="UniProtKB-ARBA"/>
</dbReference>
<dbReference type="PATRIC" id="fig|213810.4.peg.2204"/>
<dbReference type="InterPro" id="IPR012349">
    <property type="entry name" value="Split_barrel_FMN-bd"/>
</dbReference>
<feature type="domain" description="Flavin reductase like" evidence="2">
    <location>
        <begin position="24"/>
        <end position="130"/>
    </location>
</feature>
<dbReference type="KEGG" id="rch:RUM_23160"/>
<dbReference type="Proteomes" id="UP000007054">
    <property type="component" value="Chromosome"/>
</dbReference>
<reference evidence="3" key="2">
    <citation type="submission" date="2010-03" db="EMBL/GenBank/DDBJ databases">
        <authorList>
            <person name="Pajon A."/>
        </authorList>
    </citation>
    <scope>NUCLEOTIDE SEQUENCE</scope>
    <source>
        <strain evidence="3">Type strain: 18P13</strain>
    </source>
</reference>
<dbReference type="HOGENOM" id="CLU_102849_0_0_9"/>